<reference evidence="8" key="1">
    <citation type="submission" date="2022-07" db="EMBL/GenBank/DDBJ databases">
        <title>Taxonomic analysis of Microcella humidisoli nov. sp., isolated from riverside soil.</title>
        <authorList>
            <person name="Molina K.M."/>
            <person name="Kim S.B."/>
        </authorList>
    </citation>
    <scope>NUCLEOTIDE SEQUENCE</scope>
    <source>
        <strain evidence="8">MMS21-STM10</strain>
    </source>
</reference>
<evidence type="ECO:0000256" key="6">
    <source>
        <dbReference type="SAM" id="Phobius"/>
    </source>
</evidence>
<organism evidence="8 9">
    <name type="scientific">Microcella humidisoli</name>
    <dbReference type="NCBI Taxonomy" id="2963406"/>
    <lineage>
        <taxon>Bacteria</taxon>
        <taxon>Bacillati</taxon>
        <taxon>Actinomycetota</taxon>
        <taxon>Actinomycetes</taxon>
        <taxon>Micrococcales</taxon>
        <taxon>Microbacteriaceae</taxon>
        <taxon>Microcella</taxon>
    </lineage>
</organism>
<feature type="transmembrane region" description="Helical" evidence="6">
    <location>
        <begin position="50"/>
        <end position="70"/>
    </location>
</feature>
<keyword evidence="9" id="KW-1185">Reference proteome</keyword>
<dbReference type="Pfam" id="PF13396">
    <property type="entry name" value="PLDc_N"/>
    <property type="match status" value="1"/>
</dbReference>
<evidence type="ECO:0000313" key="9">
    <source>
        <dbReference type="Proteomes" id="UP001060039"/>
    </source>
</evidence>
<keyword evidence="4 6" id="KW-1133">Transmembrane helix</keyword>
<protein>
    <submittedName>
        <fullName evidence="8">PLDc N-terminal domain-containing protein</fullName>
    </submittedName>
</protein>
<keyword evidence="5 6" id="KW-0472">Membrane</keyword>
<dbReference type="RefSeq" id="WP_255159383.1">
    <property type="nucleotide sequence ID" value="NZ_CP101497.1"/>
</dbReference>
<evidence type="ECO:0000256" key="3">
    <source>
        <dbReference type="ARBA" id="ARBA00022692"/>
    </source>
</evidence>
<feature type="domain" description="Cardiolipin synthase N-terminal" evidence="7">
    <location>
        <begin position="28"/>
        <end position="72"/>
    </location>
</feature>
<evidence type="ECO:0000256" key="1">
    <source>
        <dbReference type="ARBA" id="ARBA00004651"/>
    </source>
</evidence>
<evidence type="ECO:0000259" key="7">
    <source>
        <dbReference type="Pfam" id="PF13396"/>
    </source>
</evidence>
<keyword evidence="3 6" id="KW-0812">Transmembrane</keyword>
<proteinExistence type="predicted"/>
<evidence type="ECO:0000256" key="2">
    <source>
        <dbReference type="ARBA" id="ARBA00022475"/>
    </source>
</evidence>
<evidence type="ECO:0000313" key="8">
    <source>
        <dbReference type="EMBL" id="UTT62240.1"/>
    </source>
</evidence>
<dbReference type="Proteomes" id="UP001060039">
    <property type="component" value="Chromosome"/>
</dbReference>
<sequence>MILDSVIDPVTPAWFDLVFSIVPLVLVIIAITGLVSIIRRYRSMSVLESAGWTAVVVFAPVLGTLVWFGVGRGRYALE</sequence>
<comment type="subcellular location">
    <subcellularLocation>
        <location evidence="1">Cell membrane</location>
        <topology evidence="1">Multi-pass membrane protein</topology>
    </subcellularLocation>
</comment>
<dbReference type="EMBL" id="CP101497">
    <property type="protein sequence ID" value="UTT62240.1"/>
    <property type="molecule type" value="Genomic_DNA"/>
</dbReference>
<feature type="transmembrane region" description="Helical" evidence="6">
    <location>
        <begin position="17"/>
        <end position="38"/>
    </location>
</feature>
<dbReference type="InterPro" id="IPR027379">
    <property type="entry name" value="CLS_N"/>
</dbReference>
<evidence type="ECO:0000256" key="5">
    <source>
        <dbReference type="ARBA" id="ARBA00023136"/>
    </source>
</evidence>
<evidence type="ECO:0000256" key="4">
    <source>
        <dbReference type="ARBA" id="ARBA00022989"/>
    </source>
</evidence>
<accession>A0ABY5FWH5</accession>
<name>A0ABY5FWH5_9MICO</name>
<keyword evidence="2" id="KW-1003">Cell membrane</keyword>
<gene>
    <name evidence="8" type="ORF">NNL39_11330</name>
</gene>